<feature type="region of interest" description="Disordered" evidence="1">
    <location>
        <begin position="131"/>
        <end position="199"/>
    </location>
</feature>
<evidence type="ECO:0000256" key="2">
    <source>
        <dbReference type="SAM" id="Phobius"/>
    </source>
</evidence>
<dbReference type="RefSeq" id="WP_123821234.1">
    <property type="nucleotide sequence ID" value="NZ_RKQG01000003.1"/>
</dbReference>
<keyword evidence="4" id="KW-1185">Reference proteome</keyword>
<dbReference type="AlphaFoldDB" id="A0A3N4R9S2"/>
<feature type="compositionally biased region" description="Basic residues" evidence="1">
    <location>
        <begin position="182"/>
        <end position="194"/>
    </location>
</feature>
<keyword evidence="2" id="KW-0472">Membrane</keyword>
<organism evidence="3 4">
    <name type="scientific">Kitasatospora cineracea</name>
    <dbReference type="NCBI Taxonomy" id="88074"/>
    <lineage>
        <taxon>Bacteria</taxon>
        <taxon>Bacillati</taxon>
        <taxon>Actinomycetota</taxon>
        <taxon>Actinomycetes</taxon>
        <taxon>Kitasatosporales</taxon>
        <taxon>Streptomycetaceae</taxon>
        <taxon>Kitasatospora</taxon>
    </lineage>
</organism>
<comment type="caution">
    <text evidence="3">The sequence shown here is derived from an EMBL/GenBank/DDBJ whole genome shotgun (WGS) entry which is preliminary data.</text>
</comment>
<keyword evidence="2" id="KW-0812">Transmembrane</keyword>
<dbReference type="EMBL" id="RKQG01000003">
    <property type="protein sequence ID" value="RPE27715.1"/>
    <property type="molecule type" value="Genomic_DNA"/>
</dbReference>
<proteinExistence type="predicted"/>
<accession>A0A3N4R9S2</accession>
<evidence type="ECO:0000313" key="4">
    <source>
        <dbReference type="Proteomes" id="UP000266906"/>
    </source>
</evidence>
<reference evidence="3 4" key="1">
    <citation type="submission" date="2018-11" db="EMBL/GenBank/DDBJ databases">
        <title>Sequencing the genomes of 1000 actinobacteria strains.</title>
        <authorList>
            <person name="Klenk H.-P."/>
        </authorList>
    </citation>
    <scope>NUCLEOTIDE SEQUENCE [LARGE SCALE GENOMIC DNA]</scope>
    <source>
        <strain evidence="3 4">DSM 44781</strain>
    </source>
</reference>
<dbReference type="Proteomes" id="UP000266906">
    <property type="component" value="Unassembled WGS sequence"/>
</dbReference>
<protein>
    <submittedName>
        <fullName evidence="3">Uncharacterized protein</fullName>
    </submittedName>
</protein>
<sequence length="229" mass="24965">MARSESLGARCVRAFGLVGGIVVLWLHGSNIGGPPKRTMRRLAASPEVRARRDAAEREMRAAIGRVGAVDGLEHVLTRFTESFTRYTRIVNFGSPSVHGVTCDLRAVAWFGVRGEVADVLDELRRQGLADWLPTPEGRRGTPPPAPEFGAPGLRIDWDRPGAPLPPPEPERAPRRGIGTARLSHRRWSVPRRPPRPADSRARYGTLLVLSLGGLGHPGAGHFSVEHRKG</sequence>
<keyword evidence="2" id="KW-1133">Transmembrane helix</keyword>
<name>A0A3N4R9S2_9ACTN</name>
<feature type="transmembrane region" description="Helical" evidence="2">
    <location>
        <begin position="12"/>
        <end position="32"/>
    </location>
</feature>
<evidence type="ECO:0000313" key="3">
    <source>
        <dbReference type="EMBL" id="RPE27715.1"/>
    </source>
</evidence>
<gene>
    <name evidence="3" type="ORF">EDD38_7003</name>
</gene>
<evidence type="ECO:0000256" key="1">
    <source>
        <dbReference type="SAM" id="MobiDB-lite"/>
    </source>
</evidence>